<accession>A0ABR1XIH0</accession>
<feature type="compositionally biased region" description="Low complexity" evidence="1">
    <location>
        <begin position="125"/>
        <end position="139"/>
    </location>
</feature>
<feature type="region of interest" description="Disordered" evidence="1">
    <location>
        <begin position="1"/>
        <end position="154"/>
    </location>
</feature>
<feature type="compositionally biased region" description="Basic and acidic residues" evidence="1">
    <location>
        <begin position="80"/>
        <end position="96"/>
    </location>
</feature>
<name>A0ABR1XIH0_9PEZI</name>
<proteinExistence type="predicted"/>
<evidence type="ECO:0000313" key="3">
    <source>
        <dbReference type="Proteomes" id="UP001456524"/>
    </source>
</evidence>
<gene>
    <name evidence="2" type="ORF">IWX90DRAFT_443243</name>
</gene>
<evidence type="ECO:0000256" key="1">
    <source>
        <dbReference type="SAM" id="MobiDB-lite"/>
    </source>
</evidence>
<protein>
    <submittedName>
        <fullName evidence="2">Uncharacterized protein</fullName>
    </submittedName>
</protein>
<feature type="compositionally biased region" description="Polar residues" evidence="1">
    <location>
        <begin position="97"/>
        <end position="108"/>
    </location>
</feature>
<comment type="caution">
    <text evidence="2">The sequence shown here is derived from an EMBL/GenBank/DDBJ whole genome shotgun (WGS) entry which is preliminary data.</text>
</comment>
<dbReference type="EMBL" id="JBBWUH010000010">
    <property type="protein sequence ID" value="KAK8155940.1"/>
    <property type="molecule type" value="Genomic_DNA"/>
</dbReference>
<evidence type="ECO:0000313" key="2">
    <source>
        <dbReference type="EMBL" id="KAK8155940.1"/>
    </source>
</evidence>
<organism evidence="2 3">
    <name type="scientific">Phyllosticta citrichinensis</name>
    <dbReference type="NCBI Taxonomy" id="1130410"/>
    <lineage>
        <taxon>Eukaryota</taxon>
        <taxon>Fungi</taxon>
        <taxon>Dikarya</taxon>
        <taxon>Ascomycota</taxon>
        <taxon>Pezizomycotina</taxon>
        <taxon>Dothideomycetes</taxon>
        <taxon>Dothideomycetes incertae sedis</taxon>
        <taxon>Botryosphaeriales</taxon>
        <taxon>Phyllostictaceae</taxon>
        <taxon>Phyllosticta</taxon>
    </lineage>
</organism>
<dbReference type="Proteomes" id="UP001456524">
    <property type="component" value="Unassembled WGS sequence"/>
</dbReference>
<feature type="compositionally biased region" description="Low complexity" evidence="1">
    <location>
        <begin position="25"/>
        <end position="47"/>
    </location>
</feature>
<sequence>MTVPLPSSLHLIPQLKPKRHHPQPSINTNNTSTMTSRTFSQSSTSSSGPMSLGATSQTRCINDKSQRSTPSAESKFFGALKEKIRSRSRSRSRENDAQSTTVLPPTSMRQDDSQNPPRPRVQRMSSTLSRETTASSTSTAYKRHSTTSSFYSGRHSNEWLFGGFSVTDTVKDAYHYLREKRE</sequence>
<keyword evidence="3" id="KW-1185">Reference proteome</keyword>
<reference evidence="2 3" key="1">
    <citation type="journal article" date="2022" name="G3 (Bethesda)">
        <title>Enemy or ally: a genomic approach to elucidate the lifestyle of Phyllosticta citrichinaensis.</title>
        <authorList>
            <person name="Buijs V.A."/>
            <person name="Groenewald J.Z."/>
            <person name="Haridas S."/>
            <person name="LaButti K.M."/>
            <person name="Lipzen A."/>
            <person name="Martin F.M."/>
            <person name="Barry K."/>
            <person name="Grigoriev I.V."/>
            <person name="Crous P.W."/>
            <person name="Seidl M.F."/>
        </authorList>
    </citation>
    <scope>NUCLEOTIDE SEQUENCE [LARGE SCALE GENOMIC DNA]</scope>
    <source>
        <strain evidence="2 3">CBS 129764</strain>
    </source>
</reference>